<evidence type="ECO:0000256" key="4">
    <source>
        <dbReference type="ARBA" id="ARBA00022491"/>
    </source>
</evidence>
<evidence type="ECO:0000313" key="16">
    <source>
        <dbReference type="Proteomes" id="UP001153321"/>
    </source>
</evidence>
<dbReference type="GO" id="GO:0032259">
    <property type="term" value="P:methylation"/>
    <property type="evidence" value="ECO:0007669"/>
    <property type="project" value="UniProtKB-KW"/>
</dbReference>
<keyword evidence="9" id="KW-0156">Chromatin regulator</keyword>
<comment type="function">
    <text evidence="13">Probable methyltransferase required to silence rDNA.</text>
</comment>
<evidence type="ECO:0000313" key="15">
    <source>
        <dbReference type="EMBL" id="CAH1634981.1"/>
    </source>
</evidence>
<evidence type="ECO:0000256" key="14">
    <source>
        <dbReference type="SAM" id="MobiDB-lite"/>
    </source>
</evidence>
<dbReference type="AlphaFoldDB" id="A0A9P0MVK8"/>
<keyword evidence="16" id="KW-1185">Reference proteome</keyword>
<dbReference type="GO" id="GO:0000183">
    <property type="term" value="P:rDNA heterochromatin formation"/>
    <property type="evidence" value="ECO:0007669"/>
    <property type="project" value="TreeGrafter"/>
</dbReference>
<dbReference type="InterPro" id="IPR042036">
    <property type="entry name" value="RRP8_N"/>
</dbReference>
<feature type="region of interest" description="Disordered" evidence="14">
    <location>
        <begin position="26"/>
        <end position="96"/>
    </location>
</feature>
<feature type="compositionally biased region" description="Basic and acidic residues" evidence="14">
    <location>
        <begin position="38"/>
        <end position="54"/>
    </location>
</feature>
<comment type="similarity">
    <text evidence="2 13">Belongs to the methyltransferase superfamily. RRP8 family.</text>
</comment>
<keyword evidence="4" id="KW-0678">Repressor</keyword>
<evidence type="ECO:0000256" key="1">
    <source>
        <dbReference type="ARBA" id="ARBA00004604"/>
    </source>
</evidence>
<dbReference type="GO" id="GO:0005730">
    <property type="term" value="C:nucleolus"/>
    <property type="evidence" value="ECO:0007669"/>
    <property type="project" value="UniProtKB-SubCell"/>
</dbReference>
<evidence type="ECO:0000256" key="5">
    <source>
        <dbReference type="ARBA" id="ARBA00022552"/>
    </source>
</evidence>
<evidence type="ECO:0000256" key="8">
    <source>
        <dbReference type="ARBA" id="ARBA00022691"/>
    </source>
</evidence>
<feature type="region of interest" description="Disordered" evidence="14">
    <location>
        <begin position="130"/>
        <end position="165"/>
    </location>
</feature>
<evidence type="ECO:0000256" key="2">
    <source>
        <dbReference type="ARBA" id="ARBA00006301"/>
    </source>
</evidence>
<sequence>MMFKIPAWEDDVPKTDAIALPIMKKVKKKAKSTTDNNKQTKVDNNVKEKNDKIKGQMANGPKKAAQKRKIEQNTTNKTKKDTTPNKKRKKIEEDVEIPESQNFDEVLLNAKKKKFNQVIENDDKEDVLFTEKKQKSNKKKKVKNGIVDTKDNNSNSKIVKNLKSEGNSEVVENVERVDKKKARFKQLLDKTSSLRRPINTSNTGNKLRDRMLERLKAAQFRYLNEKLYTSSGSEAQQLFQNDPNAFETYHQGYQLQVKKWPVNPLDVIIKKIMKMPKTHTIADLGCGEAALSRRVPHKVRSFDLVATAPGVEACDMARTPLLSASMDVTVYCLALMGTDLTQYLLEANRVLKMGGHLLIAEVESRFDKVEDFAKEVERLGFKLKQLDKSNKVFYFMEFTKIRDPPVKKAKLPALTLKPCLYKRR</sequence>
<evidence type="ECO:0000256" key="3">
    <source>
        <dbReference type="ARBA" id="ARBA00020203"/>
    </source>
</evidence>
<evidence type="ECO:0000256" key="11">
    <source>
        <dbReference type="ARBA" id="ARBA00023163"/>
    </source>
</evidence>
<evidence type="ECO:0000256" key="10">
    <source>
        <dbReference type="ARBA" id="ARBA00023015"/>
    </source>
</evidence>
<dbReference type="GO" id="GO:0046015">
    <property type="term" value="P:regulation of transcription by glucose"/>
    <property type="evidence" value="ECO:0007669"/>
    <property type="project" value="TreeGrafter"/>
</dbReference>
<dbReference type="Gene3D" id="3.40.50.150">
    <property type="entry name" value="Vaccinia Virus protein VP39"/>
    <property type="match status" value="1"/>
</dbReference>
<keyword evidence="10" id="KW-0805">Transcription regulation</keyword>
<comment type="subcellular location">
    <subcellularLocation>
        <location evidence="1 13">Nucleus</location>
        <location evidence="1 13">Nucleolus</location>
    </subcellularLocation>
</comment>
<dbReference type="GO" id="GO:0033553">
    <property type="term" value="C:rDNA heterochromatin"/>
    <property type="evidence" value="ECO:0007669"/>
    <property type="project" value="TreeGrafter"/>
</dbReference>
<evidence type="ECO:0000256" key="13">
    <source>
        <dbReference type="RuleBase" id="RU365074"/>
    </source>
</evidence>
<dbReference type="GO" id="GO:0006364">
    <property type="term" value="P:rRNA processing"/>
    <property type="evidence" value="ECO:0007669"/>
    <property type="project" value="UniProtKB-UniRule"/>
</dbReference>
<evidence type="ECO:0000256" key="12">
    <source>
        <dbReference type="ARBA" id="ARBA00023242"/>
    </source>
</evidence>
<dbReference type="EC" id="2.1.1.-" evidence="13"/>
<protein>
    <recommendedName>
        <fullName evidence="3 13">Ribosomal RNA-processing protein 8</fullName>
        <ecNumber evidence="13">2.1.1.-</ecNumber>
    </recommendedName>
</protein>
<dbReference type="InterPro" id="IPR029063">
    <property type="entry name" value="SAM-dependent_MTases_sf"/>
</dbReference>
<dbReference type="EMBL" id="LR824541">
    <property type="protein sequence ID" value="CAH1634981.1"/>
    <property type="molecule type" value="Genomic_DNA"/>
</dbReference>
<dbReference type="PANTHER" id="PTHR12787:SF0">
    <property type="entry name" value="RIBOSOMAL RNA-PROCESSING PROTEIN 8"/>
    <property type="match status" value="1"/>
</dbReference>
<dbReference type="Gene3D" id="1.10.10.2150">
    <property type="entry name" value="Ribosomal RNA-processing protein 8, N-terminal domain"/>
    <property type="match status" value="1"/>
</dbReference>
<dbReference type="InterPro" id="IPR007823">
    <property type="entry name" value="RRP8"/>
</dbReference>
<dbReference type="FunFam" id="1.10.10.2150:FF:000001">
    <property type="entry name" value="Ribosomal RNA-processing protein 8"/>
    <property type="match status" value="1"/>
</dbReference>
<gene>
    <name evidence="15" type="ORF">SPLIT_LOCUS343</name>
</gene>
<keyword evidence="7 13" id="KW-0808">Transferase</keyword>
<dbReference type="Pfam" id="PF05148">
    <property type="entry name" value="Methyltransf_8"/>
    <property type="match status" value="1"/>
</dbReference>
<dbReference type="GO" id="GO:0005677">
    <property type="term" value="C:chromatin silencing complex"/>
    <property type="evidence" value="ECO:0007669"/>
    <property type="project" value="TreeGrafter"/>
</dbReference>
<dbReference type="Proteomes" id="UP001153321">
    <property type="component" value="Chromosome 10"/>
</dbReference>
<evidence type="ECO:0000256" key="6">
    <source>
        <dbReference type="ARBA" id="ARBA00022603"/>
    </source>
</evidence>
<dbReference type="GO" id="GO:0042149">
    <property type="term" value="P:cellular response to glucose starvation"/>
    <property type="evidence" value="ECO:0007669"/>
    <property type="project" value="TreeGrafter"/>
</dbReference>
<dbReference type="PANTHER" id="PTHR12787">
    <property type="entry name" value="RIBOSOMAL RNA-PROCESSING PROTEIN 8"/>
    <property type="match status" value="1"/>
</dbReference>
<keyword evidence="8 13" id="KW-0949">S-adenosyl-L-methionine</keyword>
<proteinExistence type="inferred from homology"/>
<dbReference type="FunFam" id="3.40.50.150:FF:000068">
    <property type="entry name" value="Ribosomal RNA-processing protein 8"/>
    <property type="match status" value="1"/>
</dbReference>
<name>A0A9P0MVK8_SPOLI</name>
<keyword evidence="12 13" id="KW-0539">Nucleus</keyword>
<dbReference type="SUPFAM" id="SSF53335">
    <property type="entry name" value="S-adenosyl-L-methionine-dependent methyltransferases"/>
    <property type="match status" value="1"/>
</dbReference>
<keyword evidence="6 13" id="KW-0489">Methyltransferase</keyword>
<accession>A0A9P0MVK8</accession>
<dbReference type="GO" id="GO:0008168">
    <property type="term" value="F:methyltransferase activity"/>
    <property type="evidence" value="ECO:0007669"/>
    <property type="project" value="UniProtKB-KW"/>
</dbReference>
<keyword evidence="5 13" id="KW-0698">rRNA processing</keyword>
<organism evidence="15 16">
    <name type="scientific">Spodoptera littoralis</name>
    <name type="common">Egyptian cotton leafworm</name>
    <dbReference type="NCBI Taxonomy" id="7109"/>
    <lineage>
        <taxon>Eukaryota</taxon>
        <taxon>Metazoa</taxon>
        <taxon>Ecdysozoa</taxon>
        <taxon>Arthropoda</taxon>
        <taxon>Hexapoda</taxon>
        <taxon>Insecta</taxon>
        <taxon>Pterygota</taxon>
        <taxon>Neoptera</taxon>
        <taxon>Endopterygota</taxon>
        <taxon>Lepidoptera</taxon>
        <taxon>Glossata</taxon>
        <taxon>Ditrysia</taxon>
        <taxon>Noctuoidea</taxon>
        <taxon>Noctuidae</taxon>
        <taxon>Amphipyrinae</taxon>
        <taxon>Spodoptera</taxon>
    </lineage>
</organism>
<reference evidence="15" key="1">
    <citation type="submission" date="2022-02" db="EMBL/GenBank/DDBJ databases">
        <authorList>
            <person name="King R."/>
        </authorList>
    </citation>
    <scope>NUCLEOTIDE SEQUENCE</scope>
</reference>
<evidence type="ECO:0000256" key="7">
    <source>
        <dbReference type="ARBA" id="ARBA00022679"/>
    </source>
</evidence>
<keyword evidence="11" id="KW-0804">Transcription</keyword>
<evidence type="ECO:0000256" key="9">
    <source>
        <dbReference type="ARBA" id="ARBA00022853"/>
    </source>
</evidence>